<reference evidence="3 4" key="1">
    <citation type="submission" date="2017-04" db="EMBL/GenBank/DDBJ databases">
        <title>Draft genome sequence of Marssonina coronaria NL1: causal agent of apple blotch.</title>
        <authorList>
            <person name="Cheng Q."/>
        </authorList>
    </citation>
    <scope>NUCLEOTIDE SEQUENCE [LARGE SCALE GENOMIC DNA]</scope>
    <source>
        <strain evidence="3 4">NL1</strain>
    </source>
</reference>
<dbReference type="OrthoDB" id="2527403at2759"/>
<sequence length="576" mass="63399">MRFFSQLLVLGLAAEGTIASSWFSKSAYNKWHETELERWLADHNVPYPTPYDRAQLETAVKENWQAKISKPYSDWDAAQLNDYLKQKGVETKEAVVDNKDGLIASVKKVWYETEDKAEDAWSSVRDWIFDSWTESQLKAFADKHGIPVPQPRKRDTLLEKVRSNYESAAQKAGETAAYPGNWLYESWSESDLKEWLDSRGIPAPQPTSRDKLIASVRRNARIASLKAADLQASASKSAADTAQTLSDKLLDSWSDSQIKEWADKNGIKVPQGSRRNELLAIARKHRAKLTGDNVSNSAKSAASQASASGASAYGAATSAAGNEYAKATEDASLKAEDLFNKATSTWSESRLKAYLDSRGVPVPQSGKKDELLAAVRLNRHKAATGWSAWTFDTWTVDNLKSYLASSGNQAAEKASKQADVTREQLLSAAQDAYASASKTGGTGYASVTSYLSKQTDAAKDSIFETWSESELKNYLDSYGFDVPQGSTKNQLIAYARNSRNYFQYGTTTPQGTLWAKLQESFNWATSQLSYGAASGRKYAEKQAEKGADSLKEGATYASHRAGEAAQKAGDRIKEEL</sequence>
<evidence type="ECO:0000313" key="4">
    <source>
        <dbReference type="Proteomes" id="UP000242519"/>
    </source>
</evidence>
<comment type="caution">
    <text evidence="3">The sequence shown here is derived from an EMBL/GenBank/DDBJ whole genome shotgun (WGS) entry which is preliminary data.</text>
</comment>
<dbReference type="InterPro" id="IPR018803">
    <property type="entry name" value="Ish1/Msc1-like"/>
</dbReference>
<evidence type="ECO:0000256" key="1">
    <source>
        <dbReference type="SAM" id="MobiDB-lite"/>
    </source>
</evidence>
<accession>A0A218Z006</accession>
<organism evidence="3 4">
    <name type="scientific">Diplocarpon coronariae</name>
    <dbReference type="NCBI Taxonomy" id="2795749"/>
    <lineage>
        <taxon>Eukaryota</taxon>
        <taxon>Fungi</taxon>
        <taxon>Dikarya</taxon>
        <taxon>Ascomycota</taxon>
        <taxon>Pezizomycotina</taxon>
        <taxon>Leotiomycetes</taxon>
        <taxon>Helotiales</taxon>
        <taxon>Drepanopezizaceae</taxon>
        <taxon>Diplocarpon</taxon>
    </lineage>
</organism>
<dbReference type="Proteomes" id="UP000242519">
    <property type="component" value="Unassembled WGS sequence"/>
</dbReference>
<dbReference type="EMBL" id="MZNU01000298">
    <property type="protein sequence ID" value="OWP00930.1"/>
    <property type="molecule type" value="Genomic_DNA"/>
</dbReference>
<dbReference type="AlphaFoldDB" id="A0A218Z006"/>
<evidence type="ECO:0000313" key="3">
    <source>
        <dbReference type="EMBL" id="OWP00930.1"/>
    </source>
</evidence>
<dbReference type="STRING" id="503106.A0A218Z006"/>
<keyword evidence="4" id="KW-1185">Reference proteome</keyword>
<dbReference type="FunCoup" id="A0A218Z006">
    <property type="interactions" value="83"/>
</dbReference>
<feature type="chain" id="PRO_5013279122" description="Stress response protein (Ish1)" evidence="2">
    <location>
        <begin position="20"/>
        <end position="576"/>
    </location>
</feature>
<proteinExistence type="predicted"/>
<dbReference type="Pfam" id="PF10281">
    <property type="entry name" value="Ish1"/>
    <property type="match status" value="7"/>
</dbReference>
<keyword evidence="2" id="KW-0732">Signal</keyword>
<protein>
    <recommendedName>
        <fullName evidence="5">Stress response protein (Ish1)</fullName>
    </recommendedName>
</protein>
<feature type="signal peptide" evidence="2">
    <location>
        <begin position="1"/>
        <end position="19"/>
    </location>
</feature>
<gene>
    <name evidence="3" type="ORF">B2J93_226</name>
</gene>
<evidence type="ECO:0008006" key="5">
    <source>
        <dbReference type="Google" id="ProtNLM"/>
    </source>
</evidence>
<feature type="region of interest" description="Disordered" evidence="1">
    <location>
        <begin position="549"/>
        <end position="576"/>
    </location>
</feature>
<dbReference type="InParanoid" id="A0A218Z006"/>
<evidence type="ECO:0000256" key="2">
    <source>
        <dbReference type="SAM" id="SignalP"/>
    </source>
</evidence>
<name>A0A218Z006_9HELO</name>